<feature type="domain" description="dATP/dGTP diphosphohydrolase N-terminal" evidence="1">
    <location>
        <begin position="60"/>
        <end position="151"/>
    </location>
</feature>
<dbReference type="InterPro" id="IPR044038">
    <property type="entry name" value="dATP/dGTP_diPOhydrolase_N"/>
</dbReference>
<dbReference type="EMBL" id="MT141748">
    <property type="protein sequence ID" value="QJA69925.1"/>
    <property type="molecule type" value="Genomic_DNA"/>
</dbReference>
<organism evidence="2">
    <name type="scientific">viral metagenome</name>
    <dbReference type="NCBI Taxonomy" id="1070528"/>
    <lineage>
        <taxon>unclassified sequences</taxon>
        <taxon>metagenomes</taxon>
        <taxon>organismal metagenomes</taxon>
    </lineage>
</organism>
<reference evidence="2" key="1">
    <citation type="submission" date="2020-03" db="EMBL/GenBank/DDBJ databases">
        <title>The deep terrestrial virosphere.</title>
        <authorList>
            <person name="Holmfeldt K."/>
            <person name="Nilsson E."/>
            <person name="Simone D."/>
            <person name="Lopez-Fernandez M."/>
            <person name="Wu X."/>
            <person name="de Brujin I."/>
            <person name="Lundin D."/>
            <person name="Andersson A."/>
            <person name="Bertilsson S."/>
            <person name="Dopson M."/>
        </authorList>
    </citation>
    <scope>NUCLEOTIDE SEQUENCE</scope>
    <source>
        <strain evidence="2">MM415A04165</strain>
        <strain evidence="3">MM415B02293</strain>
    </source>
</reference>
<evidence type="ECO:0000313" key="2">
    <source>
        <dbReference type="EMBL" id="QJA69925.1"/>
    </source>
</evidence>
<name>A0A6M3JLB4_9ZZZZ</name>
<sequence>MGYWRDFENPLDQYYCSICGLPFGLGGLTRYKNTNYCTTCWCATAQKQSEIDPNGLDQHEPGAKMDANKPDLTYLCQFPRALRAVCLVAMYGANKYTEKGWEDVPDGPRRYLAAEMRHALPMDGYLDAESGLMHDAQKAWNALAELELQLREAPNLLQEMQEEVSDQRKA</sequence>
<dbReference type="EMBL" id="MT142548">
    <property type="protein sequence ID" value="QJA85007.1"/>
    <property type="molecule type" value="Genomic_DNA"/>
</dbReference>
<evidence type="ECO:0000259" key="1">
    <source>
        <dbReference type="Pfam" id="PF18909"/>
    </source>
</evidence>
<dbReference type="Pfam" id="PF18909">
    <property type="entry name" value="dGTP_diPhyd_N"/>
    <property type="match status" value="1"/>
</dbReference>
<protein>
    <recommendedName>
        <fullName evidence="1">dATP/dGTP diphosphohydrolase N-terminal domain-containing protein</fullName>
    </recommendedName>
</protein>
<evidence type="ECO:0000313" key="3">
    <source>
        <dbReference type="EMBL" id="QJA85007.1"/>
    </source>
</evidence>
<accession>A0A6M3JLB4</accession>
<gene>
    <name evidence="2" type="ORF">MM415A04165_0006</name>
    <name evidence="3" type="ORF">MM415B02293_0003</name>
</gene>
<dbReference type="AlphaFoldDB" id="A0A6M3JLB4"/>
<proteinExistence type="predicted"/>